<dbReference type="GO" id="GO:0016491">
    <property type="term" value="F:oxidoreductase activity"/>
    <property type="evidence" value="ECO:0007669"/>
    <property type="project" value="InterPro"/>
</dbReference>
<dbReference type="SUPFAM" id="SSF52833">
    <property type="entry name" value="Thioredoxin-like"/>
    <property type="match status" value="1"/>
</dbReference>
<dbReference type="Proteomes" id="UP000642993">
    <property type="component" value="Unassembled WGS sequence"/>
</dbReference>
<evidence type="ECO:0000313" key="9">
    <source>
        <dbReference type="Proteomes" id="UP000642993"/>
    </source>
</evidence>
<feature type="region of interest" description="Disordered" evidence="6">
    <location>
        <begin position="31"/>
        <end position="54"/>
    </location>
</feature>
<dbReference type="InterPro" id="IPR013740">
    <property type="entry name" value="Redoxin"/>
</dbReference>
<keyword evidence="4" id="KW-1015">Disulfide bond</keyword>
<evidence type="ECO:0000256" key="6">
    <source>
        <dbReference type="SAM" id="MobiDB-lite"/>
    </source>
</evidence>
<sequence length="225" mass="22616">MSSGARGSLAALAIVLALIVAIWPRGDDDATAPGTLPGRGAQSEQGDGRPPVANEALAGDRARASLDPCPAVSGATGASWAADHPLRGLELGCLADGATVDLEAALAGKPAVLNIWAYWCGPCAEELPAMQEYARGVAGDITVLTVHRDPNEANALARLAQYGVTIPGVQDAKGRIPAQLGAPPVLPVTIVLDAGGSVAGILAEPFTTPGQIQEAVTAALQGAPR</sequence>
<dbReference type="InterPro" id="IPR013766">
    <property type="entry name" value="Thioredoxin_domain"/>
</dbReference>
<protein>
    <submittedName>
        <fullName evidence="8">TlpA family protein disulfide reductase</fullName>
    </submittedName>
</protein>
<dbReference type="InterPro" id="IPR050553">
    <property type="entry name" value="Thioredoxin_ResA/DsbE_sf"/>
</dbReference>
<keyword evidence="5" id="KW-0676">Redox-active center</keyword>
<reference evidence="8" key="1">
    <citation type="submission" date="2020-09" db="EMBL/GenBank/DDBJ databases">
        <title>Hoyosella lacisalsi sp. nov., a halotolerant actinobacterium isolated from soil of Lake Gudzhirganskoe.</title>
        <authorList>
            <person name="Yang Q."/>
            <person name="Guo P.Y."/>
            <person name="Liu S.W."/>
            <person name="Li F.N."/>
            <person name="Sun C.H."/>
        </authorList>
    </citation>
    <scope>NUCLEOTIDE SEQUENCE</scope>
    <source>
        <strain evidence="8">G463</strain>
    </source>
</reference>
<feature type="domain" description="Thioredoxin" evidence="7">
    <location>
        <begin position="56"/>
        <end position="221"/>
    </location>
</feature>
<organism evidence="8 9">
    <name type="scientific">Lolliginicoccus lacisalsi</name>
    <dbReference type="NCBI Taxonomy" id="2742202"/>
    <lineage>
        <taxon>Bacteria</taxon>
        <taxon>Bacillati</taxon>
        <taxon>Actinomycetota</taxon>
        <taxon>Actinomycetes</taxon>
        <taxon>Mycobacteriales</taxon>
        <taxon>Hoyosellaceae</taxon>
        <taxon>Lolliginicoccus</taxon>
    </lineage>
</organism>
<proteinExistence type="predicted"/>
<evidence type="ECO:0000256" key="4">
    <source>
        <dbReference type="ARBA" id="ARBA00023157"/>
    </source>
</evidence>
<keyword evidence="3" id="KW-0812">Transmembrane</keyword>
<dbReference type="EMBL" id="JACYWE010000007">
    <property type="protein sequence ID" value="MBD8507247.1"/>
    <property type="molecule type" value="Genomic_DNA"/>
</dbReference>
<evidence type="ECO:0000256" key="2">
    <source>
        <dbReference type="ARBA" id="ARBA00022748"/>
    </source>
</evidence>
<evidence type="ECO:0000259" key="7">
    <source>
        <dbReference type="PROSITE" id="PS51352"/>
    </source>
</evidence>
<comment type="caution">
    <text evidence="8">The sequence shown here is derived from an EMBL/GenBank/DDBJ whole genome shotgun (WGS) entry which is preliminary data.</text>
</comment>
<dbReference type="InterPro" id="IPR017937">
    <property type="entry name" value="Thioredoxin_CS"/>
</dbReference>
<keyword evidence="2" id="KW-0201">Cytochrome c-type biogenesis</keyword>
<evidence type="ECO:0000256" key="3">
    <source>
        <dbReference type="ARBA" id="ARBA00022968"/>
    </source>
</evidence>
<dbReference type="AlphaFoldDB" id="A0A927PMX4"/>
<evidence type="ECO:0000256" key="5">
    <source>
        <dbReference type="ARBA" id="ARBA00023284"/>
    </source>
</evidence>
<dbReference type="Pfam" id="PF08534">
    <property type="entry name" value="Redoxin"/>
    <property type="match status" value="1"/>
</dbReference>
<keyword evidence="9" id="KW-1185">Reference proteome</keyword>
<dbReference type="Gene3D" id="3.40.30.10">
    <property type="entry name" value="Glutaredoxin"/>
    <property type="match status" value="1"/>
</dbReference>
<keyword evidence="3" id="KW-0735">Signal-anchor</keyword>
<dbReference type="PROSITE" id="PS00194">
    <property type="entry name" value="THIOREDOXIN_1"/>
    <property type="match status" value="1"/>
</dbReference>
<evidence type="ECO:0000256" key="1">
    <source>
        <dbReference type="ARBA" id="ARBA00004196"/>
    </source>
</evidence>
<name>A0A927PMX4_9ACTN</name>
<dbReference type="InterPro" id="IPR036249">
    <property type="entry name" value="Thioredoxin-like_sf"/>
</dbReference>
<dbReference type="RefSeq" id="WP_192039697.1">
    <property type="nucleotide sequence ID" value="NZ_JACYWE010000007.1"/>
</dbReference>
<evidence type="ECO:0000313" key="8">
    <source>
        <dbReference type="EMBL" id="MBD8507247.1"/>
    </source>
</evidence>
<accession>A0A927PMX4</accession>
<dbReference type="PROSITE" id="PS51352">
    <property type="entry name" value="THIOREDOXIN_2"/>
    <property type="match status" value="1"/>
</dbReference>
<dbReference type="PANTHER" id="PTHR42852:SF6">
    <property type="entry name" value="THIOL:DISULFIDE INTERCHANGE PROTEIN DSBE"/>
    <property type="match status" value="1"/>
</dbReference>
<comment type="subcellular location">
    <subcellularLocation>
        <location evidence="1">Cell envelope</location>
    </subcellularLocation>
</comment>
<gene>
    <name evidence="8" type="ORF">HT102_12205</name>
</gene>
<dbReference type="PANTHER" id="PTHR42852">
    <property type="entry name" value="THIOL:DISULFIDE INTERCHANGE PROTEIN DSBE"/>
    <property type="match status" value="1"/>
</dbReference>
<dbReference type="GO" id="GO:0017004">
    <property type="term" value="P:cytochrome complex assembly"/>
    <property type="evidence" value="ECO:0007669"/>
    <property type="project" value="UniProtKB-KW"/>
</dbReference>
<dbReference type="CDD" id="cd02966">
    <property type="entry name" value="TlpA_like_family"/>
    <property type="match status" value="1"/>
</dbReference>
<dbReference type="GO" id="GO:0030313">
    <property type="term" value="C:cell envelope"/>
    <property type="evidence" value="ECO:0007669"/>
    <property type="project" value="UniProtKB-SubCell"/>
</dbReference>